<dbReference type="Pfam" id="PF09084">
    <property type="entry name" value="NMT1"/>
    <property type="match status" value="1"/>
</dbReference>
<name>A0A0N0CW20_9BACI</name>
<dbReference type="PATRIC" id="fig|33935.3.peg.198"/>
<dbReference type="GO" id="GO:0042626">
    <property type="term" value="F:ATPase-coupled transmembrane transporter activity"/>
    <property type="evidence" value="ECO:0007669"/>
    <property type="project" value="InterPro"/>
</dbReference>
<keyword evidence="3" id="KW-0813">Transport</keyword>
<dbReference type="InterPro" id="IPR001638">
    <property type="entry name" value="Solute-binding_3/MltF_N"/>
</dbReference>
<proteinExistence type="inferred from homology"/>
<dbReference type="NCBIfam" id="TIGR01728">
    <property type="entry name" value="SsuA_fam"/>
    <property type="match status" value="1"/>
</dbReference>
<dbReference type="STRING" id="33935.ADM90_03920"/>
<dbReference type="GO" id="GO:0042597">
    <property type="term" value="C:periplasmic space"/>
    <property type="evidence" value="ECO:0007669"/>
    <property type="project" value="UniProtKB-SubCell"/>
</dbReference>
<keyword evidence="4 9" id="KW-0732">Signal</keyword>
<dbReference type="Gene3D" id="3.40.190.10">
    <property type="entry name" value="Periplasmic binding protein-like II"/>
    <property type="match status" value="2"/>
</dbReference>
<evidence type="ECO:0000256" key="6">
    <source>
        <dbReference type="ARBA" id="ARBA00023288"/>
    </source>
</evidence>
<dbReference type="AlphaFoldDB" id="A0A0N0CW20"/>
<evidence type="ECO:0000256" key="2">
    <source>
        <dbReference type="ARBA" id="ARBA00010742"/>
    </source>
</evidence>
<dbReference type="PANTHER" id="PTHR30024">
    <property type="entry name" value="ALIPHATIC SULFONATES-BINDING PROTEIN-RELATED"/>
    <property type="match status" value="1"/>
</dbReference>
<comment type="caution">
    <text evidence="11">The sequence shown here is derived from an EMBL/GenBank/DDBJ whole genome shotgun (WGS) entry which is preliminary data.</text>
</comment>
<comment type="function">
    <text evidence="7">Part of a binding-protein-dependent transport system for aliphatic sulfonates. Putative binding protein.</text>
</comment>
<keyword evidence="5" id="KW-0564">Palmitate</keyword>
<gene>
    <name evidence="11" type="ORF">ADM90_03920</name>
</gene>
<dbReference type="PROSITE" id="PS51257">
    <property type="entry name" value="PROKAR_LIPOPROTEIN"/>
    <property type="match status" value="1"/>
</dbReference>
<feature type="signal peptide" evidence="9">
    <location>
        <begin position="1"/>
        <end position="22"/>
    </location>
</feature>
<reference evidence="11 12" key="1">
    <citation type="submission" date="2015-07" db="EMBL/GenBank/DDBJ databases">
        <title>Genome sequencing project for genomic taxonomy and phylogenomics of Bacillus-like bacteria.</title>
        <authorList>
            <person name="Liu B."/>
            <person name="Wang J."/>
            <person name="Zhu Y."/>
            <person name="Liu G."/>
            <person name="Chen Q."/>
            <person name="Chen Z."/>
            <person name="Che J."/>
            <person name="Ge C."/>
            <person name="Shi H."/>
            <person name="Pan Z."/>
            <person name="Liu X."/>
        </authorList>
    </citation>
    <scope>NUCLEOTIDE SEQUENCE [LARGE SCALE GENOMIC DNA]</scope>
    <source>
        <strain evidence="11 12">DSM 54</strain>
    </source>
</reference>
<feature type="domain" description="Solute-binding protein family 3/N-terminal" evidence="10">
    <location>
        <begin position="44"/>
        <end position="263"/>
    </location>
</feature>
<feature type="chain" id="PRO_5039690913" description="Putative aliphatic sulfonates-binding protein" evidence="9">
    <location>
        <begin position="23"/>
        <end position="336"/>
    </location>
</feature>
<organism evidence="11 12">
    <name type="scientific">Lysinibacillus macroides</name>
    <dbReference type="NCBI Taxonomy" id="33935"/>
    <lineage>
        <taxon>Bacteria</taxon>
        <taxon>Bacillati</taxon>
        <taxon>Bacillota</taxon>
        <taxon>Bacilli</taxon>
        <taxon>Bacillales</taxon>
        <taxon>Bacillaceae</taxon>
        <taxon>Lysinibacillus</taxon>
    </lineage>
</organism>
<evidence type="ECO:0000256" key="4">
    <source>
        <dbReference type="ARBA" id="ARBA00022729"/>
    </source>
</evidence>
<protein>
    <recommendedName>
        <fullName evidence="8">Putative aliphatic sulfonates-binding protein</fullName>
    </recommendedName>
</protein>
<dbReference type="InterPro" id="IPR015168">
    <property type="entry name" value="SsuA/THI5"/>
</dbReference>
<dbReference type="OrthoDB" id="286202at2"/>
<dbReference type="EMBL" id="LGCI01000005">
    <property type="protein sequence ID" value="KOY82495.1"/>
    <property type="molecule type" value="Genomic_DNA"/>
</dbReference>
<evidence type="ECO:0000256" key="1">
    <source>
        <dbReference type="ARBA" id="ARBA00004418"/>
    </source>
</evidence>
<evidence type="ECO:0000256" key="3">
    <source>
        <dbReference type="ARBA" id="ARBA00022448"/>
    </source>
</evidence>
<evidence type="ECO:0000256" key="7">
    <source>
        <dbReference type="ARBA" id="ARBA00055538"/>
    </source>
</evidence>
<evidence type="ECO:0000256" key="8">
    <source>
        <dbReference type="ARBA" id="ARBA00070228"/>
    </source>
</evidence>
<evidence type="ECO:0000256" key="9">
    <source>
        <dbReference type="SAM" id="SignalP"/>
    </source>
</evidence>
<dbReference type="RefSeq" id="WP_053993746.1">
    <property type="nucleotide sequence ID" value="NZ_CP065643.1"/>
</dbReference>
<evidence type="ECO:0000313" key="11">
    <source>
        <dbReference type="EMBL" id="KOY82495.1"/>
    </source>
</evidence>
<comment type="subcellular location">
    <subcellularLocation>
        <location evidence="1">Periplasm</location>
    </subcellularLocation>
</comment>
<dbReference type="SUPFAM" id="SSF53850">
    <property type="entry name" value="Periplasmic binding protein-like II"/>
    <property type="match status" value="1"/>
</dbReference>
<evidence type="ECO:0000313" key="12">
    <source>
        <dbReference type="Proteomes" id="UP000037977"/>
    </source>
</evidence>
<dbReference type="SMART" id="SM00062">
    <property type="entry name" value="PBPb"/>
    <property type="match status" value="1"/>
</dbReference>
<dbReference type="GO" id="GO:0016020">
    <property type="term" value="C:membrane"/>
    <property type="evidence" value="ECO:0007669"/>
    <property type="project" value="InterPro"/>
</dbReference>
<evidence type="ECO:0000256" key="5">
    <source>
        <dbReference type="ARBA" id="ARBA00023139"/>
    </source>
</evidence>
<dbReference type="Proteomes" id="UP000037977">
    <property type="component" value="Unassembled WGS sequence"/>
</dbReference>
<dbReference type="PANTHER" id="PTHR30024:SF42">
    <property type="entry name" value="ALIPHATIC SULFONATES-BINDING PROTEIN-RELATED"/>
    <property type="match status" value="1"/>
</dbReference>
<comment type="similarity">
    <text evidence="2">Belongs to the bacterial solute-binding protein SsuA/TauA family.</text>
</comment>
<keyword evidence="12" id="KW-1185">Reference proteome</keyword>
<dbReference type="InterPro" id="IPR010067">
    <property type="entry name" value="ABC_SsuA_sub-bd"/>
</dbReference>
<accession>A0A0N0CW20</accession>
<sequence>MRKFLSIILLLTLILTIVAGCAQDKAPNAATEDTSDKKSSKDLVVRIGVQGSGGLFGKAREDQLFEKAFEQYGAKVEWVEFQSGPPMTEAIAADKLDFAGLGNMPVITAQAANIPFTIISQALAGNKNVGIVVDAGSKIQSLEDLKGKKVAVGKGTNAYDFLLRALAKENIKVEDIELINLNPDEGQAAFDSKGVDAWAVWEPYLTINTLSQKGRIIADGELLGLLSPSYNIVRTKFAEEHEDLVVTYLKTLNSLLEWELANEKEAVERYATERNLPVALMEATRQRALPINIPVTEAIIQEHQKTADFQYEIGTIRQKIDVQKVFDNQYIEKALQ</sequence>
<keyword evidence="6" id="KW-0449">Lipoprotein</keyword>
<evidence type="ECO:0000259" key="10">
    <source>
        <dbReference type="SMART" id="SM00062"/>
    </source>
</evidence>
<dbReference type="FunFam" id="3.40.190.10:FF:000050">
    <property type="entry name" value="Sulfonate ABC transporter substrate-binding protein"/>
    <property type="match status" value="1"/>
</dbReference>